<evidence type="ECO:0000259" key="4">
    <source>
        <dbReference type="Pfam" id="PF06094"/>
    </source>
</evidence>
<name>A0A423PV84_9GAMM</name>
<dbReference type="PANTHER" id="PTHR12510">
    <property type="entry name" value="TROPONIN C-AKIN-1 PROTEIN"/>
    <property type="match status" value="1"/>
</dbReference>
<dbReference type="GO" id="GO:0016740">
    <property type="term" value="F:transferase activity"/>
    <property type="evidence" value="ECO:0007669"/>
    <property type="project" value="UniProtKB-KW"/>
</dbReference>
<dbReference type="InterPro" id="IPR009288">
    <property type="entry name" value="AIG2-like_dom"/>
</dbReference>
<dbReference type="InterPro" id="IPR013024">
    <property type="entry name" value="GGCT-like"/>
</dbReference>
<dbReference type="SUPFAM" id="SSF110857">
    <property type="entry name" value="Gamma-glutamyl cyclotransferase-like"/>
    <property type="match status" value="1"/>
</dbReference>
<proteinExistence type="inferred from homology"/>
<dbReference type="Proteomes" id="UP000283993">
    <property type="component" value="Unassembled WGS sequence"/>
</dbReference>
<sequence length="127" mass="13830">MKQTTGQPAHRVFVYGTLRPGERNAHYLAHAAHLGDAVTAAAFTLLDTGPYPAALDAGTTALVGDVYAVDATTFGALDVLEDYPVRYTRRLIETAHGTAWIYLWIAGRDPAWPVIAHGDWCRRHVSA</sequence>
<comment type="caution">
    <text evidence="5">The sequence shown here is derived from an EMBL/GenBank/DDBJ whole genome shotgun (WGS) entry which is preliminary data.</text>
</comment>
<evidence type="ECO:0000256" key="1">
    <source>
        <dbReference type="ARBA" id="ARBA00008861"/>
    </source>
</evidence>
<dbReference type="GO" id="GO:0005829">
    <property type="term" value="C:cytosol"/>
    <property type="evidence" value="ECO:0007669"/>
    <property type="project" value="TreeGrafter"/>
</dbReference>
<feature type="active site" description="Proton acceptor" evidence="2">
    <location>
        <position position="81"/>
    </location>
</feature>
<accession>A0A423PV84</accession>
<evidence type="ECO:0000313" key="6">
    <source>
        <dbReference type="Proteomes" id="UP000283993"/>
    </source>
</evidence>
<dbReference type="EMBL" id="AYKH01000004">
    <property type="protein sequence ID" value="ROO29526.1"/>
    <property type="molecule type" value="Genomic_DNA"/>
</dbReference>
<reference evidence="5 6" key="1">
    <citation type="submission" date="2013-10" db="EMBL/GenBank/DDBJ databases">
        <title>Salinisphaera orenii MK-B5 Genome Sequencing.</title>
        <authorList>
            <person name="Lai Q."/>
            <person name="Li C."/>
            <person name="Shao Z."/>
        </authorList>
    </citation>
    <scope>NUCLEOTIDE SEQUENCE [LARGE SCALE GENOMIC DNA]</scope>
    <source>
        <strain evidence="5 6">MK-B5</strain>
    </source>
</reference>
<feature type="domain" description="Gamma-glutamylcyclotransferase AIG2-like" evidence="4">
    <location>
        <begin position="12"/>
        <end position="121"/>
    </location>
</feature>
<keyword evidence="6" id="KW-1185">Reference proteome</keyword>
<dbReference type="CDD" id="cd06661">
    <property type="entry name" value="GGCT_like"/>
    <property type="match status" value="1"/>
</dbReference>
<gene>
    <name evidence="5" type="ORF">SAOR_03510</name>
</gene>
<dbReference type="RefSeq" id="WP_123590552.1">
    <property type="nucleotide sequence ID" value="NZ_AYKH01000004.1"/>
</dbReference>
<dbReference type="GO" id="GO:0061929">
    <property type="term" value="F:gamma-glutamylaminecyclotransferase activity"/>
    <property type="evidence" value="ECO:0007669"/>
    <property type="project" value="InterPro"/>
</dbReference>
<dbReference type="InterPro" id="IPR039126">
    <property type="entry name" value="GGACT"/>
</dbReference>
<dbReference type="InterPro" id="IPR036568">
    <property type="entry name" value="GGCT-like_sf"/>
</dbReference>
<dbReference type="Pfam" id="PF06094">
    <property type="entry name" value="GGACT"/>
    <property type="match status" value="1"/>
</dbReference>
<dbReference type="PANTHER" id="PTHR12510:SF4">
    <property type="entry name" value="GAMMA-GLUTAMYLAMINECYCLOTRANSFERASE"/>
    <property type="match status" value="1"/>
</dbReference>
<evidence type="ECO:0000256" key="3">
    <source>
        <dbReference type="RuleBase" id="RU367036"/>
    </source>
</evidence>
<protein>
    <recommendedName>
        <fullName evidence="3">Gamma-glutamylcyclotransferase family protein</fullName>
    </recommendedName>
</protein>
<dbReference type="Gene3D" id="3.10.490.10">
    <property type="entry name" value="Gamma-glutamyl cyclotransferase-like"/>
    <property type="match status" value="1"/>
</dbReference>
<organism evidence="5 6">
    <name type="scientific">Salinisphaera orenii MK-B5</name>
    <dbReference type="NCBI Taxonomy" id="856730"/>
    <lineage>
        <taxon>Bacteria</taxon>
        <taxon>Pseudomonadati</taxon>
        <taxon>Pseudomonadota</taxon>
        <taxon>Gammaproteobacteria</taxon>
        <taxon>Salinisphaerales</taxon>
        <taxon>Salinisphaeraceae</taxon>
        <taxon>Salinisphaera</taxon>
    </lineage>
</organism>
<evidence type="ECO:0000256" key="2">
    <source>
        <dbReference type="PIRSR" id="PIRSR639126-1"/>
    </source>
</evidence>
<comment type="similarity">
    <text evidence="1 3">Belongs to the gamma-glutamylcyclotransferase family.</text>
</comment>
<evidence type="ECO:0000313" key="5">
    <source>
        <dbReference type="EMBL" id="ROO29526.1"/>
    </source>
</evidence>
<dbReference type="AlphaFoldDB" id="A0A423PV84"/>
<keyword evidence="5" id="KW-0808">Transferase</keyword>